<dbReference type="RefSeq" id="XP_001420082.1">
    <property type="nucleotide sequence ID" value="XM_001420045.1"/>
</dbReference>
<dbReference type="Proteomes" id="UP000001568">
    <property type="component" value="Chromosome 10"/>
</dbReference>
<dbReference type="KEGG" id="olu:OSTLU_26030"/>
<organism evidence="2 3">
    <name type="scientific">Ostreococcus lucimarinus (strain CCE9901)</name>
    <dbReference type="NCBI Taxonomy" id="436017"/>
    <lineage>
        <taxon>Eukaryota</taxon>
        <taxon>Viridiplantae</taxon>
        <taxon>Chlorophyta</taxon>
        <taxon>Mamiellophyceae</taxon>
        <taxon>Mamiellales</taxon>
        <taxon>Bathycoccaceae</taxon>
        <taxon>Ostreococcus</taxon>
    </lineage>
</organism>
<dbReference type="InterPro" id="IPR038863">
    <property type="entry name" value="Put_Complex_I_su8"/>
</dbReference>
<dbReference type="GeneID" id="5004220"/>
<dbReference type="AlphaFoldDB" id="A4S3E7"/>
<dbReference type="PANTHER" id="PTHR36401:SF1">
    <property type="entry name" value="NADH DEHYDROGENASE [UBIQUINONE] 1 BETA SUBCOMPLEX SUBUNIT 8, MITOCHONDRIAL"/>
    <property type="match status" value="1"/>
</dbReference>
<keyword evidence="3" id="KW-1185">Reference proteome</keyword>
<name>A4S3E7_OSTLU</name>
<sequence length="125" mass="13157">MPRGRAIELATRLARAGAKTRGVATSARARAGVGPAIEPTRAPVREIPEEAELTWDAGDAHPEPALDDVPARIVTKARAATYLASAFAFLGGVYGLATMVDKPSTTPFAPKTFPYNGLEVELGKK</sequence>
<feature type="transmembrane region" description="Helical" evidence="1">
    <location>
        <begin position="79"/>
        <end position="97"/>
    </location>
</feature>
<gene>
    <name evidence="2" type="ORF">OSTLU_26030</name>
</gene>
<evidence type="ECO:0000256" key="1">
    <source>
        <dbReference type="SAM" id="Phobius"/>
    </source>
</evidence>
<proteinExistence type="predicted"/>
<dbReference type="OMA" id="WDAGDAH"/>
<dbReference type="OrthoDB" id="568003at2759"/>
<keyword evidence="1" id="KW-1133">Transmembrane helix</keyword>
<dbReference type="Gramene" id="ABO98375">
    <property type="protein sequence ID" value="ABO98375"/>
    <property type="gene ID" value="OSTLU_26030"/>
</dbReference>
<keyword evidence="1" id="KW-0472">Membrane</keyword>
<dbReference type="STRING" id="436017.A4S3E7"/>
<accession>A4S3E7</accession>
<evidence type="ECO:0000313" key="3">
    <source>
        <dbReference type="Proteomes" id="UP000001568"/>
    </source>
</evidence>
<dbReference type="eggNOG" id="ENOG502RZB4">
    <property type="taxonomic scope" value="Eukaryota"/>
</dbReference>
<dbReference type="EMBL" id="CP000590">
    <property type="protein sequence ID" value="ABO98375.1"/>
    <property type="molecule type" value="Genomic_DNA"/>
</dbReference>
<keyword evidence="1" id="KW-0812">Transmembrane</keyword>
<protein>
    <submittedName>
        <fullName evidence="2">Uncharacterized protein</fullName>
    </submittedName>
</protein>
<dbReference type="HOGENOM" id="CLU_151534_0_0_1"/>
<evidence type="ECO:0000313" key="2">
    <source>
        <dbReference type="EMBL" id="ABO98375.1"/>
    </source>
</evidence>
<reference evidence="2 3" key="1">
    <citation type="journal article" date="2007" name="Proc. Natl. Acad. Sci. U.S.A.">
        <title>The tiny eukaryote Ostreococcus provides genomic insights into the paradox of plankton speciation.</title>
        <authorList>
            <person name="Palenik B."/>
            <person name="Grimwood J."/>
            <person name="Aerts A."/>
            <person name="Rouze P."/>
            <person name="Salamov A."/>
            <person name="Putnam N."/>
            <person name="Dupont C."/>
            <person name="Jorgensen R."/>
            <person name="Derelle E."/>
            <person name="Rombauts S."/>
            <person name="Zhou K."/>
            <person name="Otillar R."/>
            <person name="Merchant S.S."/>
            <person name="Podell S."/>
            <person name="Gaasterland T."/>
            <person name="Napoli C."/>
            <person name="Gendler K."/>
            <person name="Manuell A."/>
            <person name="Tai V."/>
            <person name="Vallon O."/>
            <person name="Piganeau G."/>
            <person name="Jancek S."/>
            <person name="Heijde M."/>
            <person name="Jabbari K."/>
            <person name="Bowler C."/>
            <person name="Lohr M."/>
            <person name="Robbens S."/>
            <person name="Werner G."/>
            <person name="Dubchak I."/>
            <person name="Pazour G.J."/>
            <person name="Ren Q."/>
            <person name="Paulsen I."/>
            <person name="Delwiche C."/>
            <person name="Schmutz J."/>
            <person name="Rokhsar D."/>
            <person name="Van de Peer Y."/>
            <person name="Moreau H."/>
            <person name="Grigoriev I.V."/>
        </authorList>
    </citation>
    <scope>NUCLEOTIDE SEQUENCE [LARGE SCALE GENOMIC DNA]</scope>
    <source>
        <strain evidence="2 3">CCE9901</strain>
    </source>
</reference>
<dbReference type="PANTHER" id="PTHR36401">
    <property type="entry name" value="NADH DEHYDROGENASE [UBIQUINONE] 1 BETA SUBCOMPLEX SUBUNIT 8, MITOCHONDRIAL"/>
    <property type="match status" value="1"/>
</dbReference>